<dbReference type="GO" id="GO:0005199">
    <property type="term" value="F:structural constituent of cell wall"/>
    <property type="evidence" value="ECO:0007669"/>
    <property type="project" value="InterPro"/>
</dbReference>
<dbReference type="GO" id="GO:0009277">
    <property type="term" value="C:fungal-type cell wall"/>
    <property type="evidence" value="ECO:0007669"/>
    <property type="project" value="InterPro"/>
</dbReference>
<dbReference type="EMBL" id="ML996188">
    <property type="protein sequence ID" value="KAF2731827.1"/>
    <property type="molecule type" value="Genomic_DNA"/>
</dbReference>
<name>A0A9P4QVG1_9PLEO</name>
<organism evidence="3 4">
    <name type="scientific">Polyplosphaeria fusca</name>
    <dbReference type="NCBI Taxonomy" id="682080"/>
    <lineage>
        <taxon>Eukaryota</taxon>
        <taxon>Fungi</taxon>
        <taxon>Dikarya</taxon>
        <taxon>Ascomycota</taxon>
        <taxon>Pezizomycotina</taxon>
        <taxon>Dothideomycetes</taxon>
        <taxon>Pleosporomycetidae</taxon>
        <taxon>Pleosporales</taxon>
        <taxon>Tetraplosphaeriaceae</taxon>
        <taxon>Polyplosphaeria</taxon>
    </lineage>
</organism>
<protein>
    <recommendedName>
        <fullName evidence="2">Hydrophobin</fullName>
    </recommendedName>
</protein>
<feature type="signal peptide" evidence="2">
    <location>
        <begin position="1"/>
        <end position="16"/>
    </location>
</feature>
<gene>
    <name evidence="3" type="ORF">EJ04DRAFT_525826</name>
</gene>
<evidence type="ECO:0000256" key="1">
    <source>
        <dbReference type="ARBA" id="ARBA00023157"/>
    </source>
</evidence>
<sequence>MKFALSILALAAIAIASPLDVRTGGGPPKSISDADKACGSSSVVSCCNGSSESDSSGLISAIVGPILANGCLGVSLSALNILGPLIDTGAMCGSNTVKCCTGNKNSGLLVIDLQCTSL</sequence>
<evidence type="ECO:0000313" key="4">
    <source>
        <dbReference type="Proteomes" id="UP000799444"/>
    </source>
</evidence>
<accession>A0A9P4QVG1</accession>
<keyword evidence="2" id="KW-0732">Signal</keyword>
<dbReference type="InterPro" id="IPR001338">
    <property type="entry name" value="Class_I_Hydrophobin"/>
</dbReference>
<comment type="similarity">
    <text evidence="2">Belongs to the fungal hydrophobin family.</text>
</comment>
<dbReference type="SMART" id="SM00075">
    <property type="entry name" value="HYDRO"/>
    <property type="match status" value="1"/>
</dbReference>
<evidence type="ECO:0000256" key="2">
    <source>
        <dbReference type="RuleBase" id="RU365009"/>
    </source>
</evidence>
<keyword evidence="1 2" id="KW-1015">Disulfide bond</keyword>
<keyword evidence="2" id="KW-0134">Cell wall</keyword>
<keyword evidence="4" id="KW-1185">Reference proteome</keyword>
<comment type="caution">
    <text evidence="3">The sequence shown here is derived from an EMBL/GenBank/DDBJ whole genome shotgun (WGS) entry which is preliminary data.</text>
</comment>
<dbReference type="Pfam" id="PF01185">
    <property type="entry name" value="Hydrophobin"/>
    <property type="match status" value="1"/>
</dbReference>
<reference evidence="3" key="1">
    <citation type="journal article" date="2020" name="Stud. Mycol.">
        <title>101 Dothideomycetes genomes: a test case for predicting lifestyles and emergence of pathogens.</title>
        <authorList>
            <person name="Haridas S."/>
            <person name="Albert R."/>
            <person name="Binder M."/>
            <person name="Bloem J."/>
            <person name="Labutti K."/>
            <person name="Salamov A."/>
            <person name="Andreopoulos B."/>
            <person name="Baker S."/>
            <person name="Barry K."/>
            <person name="Bills G."/>
            <person name="Bluhm B."/>
            <person name="Cannon C."/>
            <person name="Castanera R."/>
            <person name="Culley D."/>
            <person name="Daum C."/>
            <person name="Ezra D."/>
            <person name="Gonzalez J."/>
            <person name="Henrissat B."/>
            <person name="Kuo A."/>
            <person name="Liang C."/>
            <person name="Lipzen A."/>
            <person name="Lutzoni F."/>
            <person name="Magnuson J."/>
            <person name="Mondo S."/>
            <person name="Nolan M."/>
            <person name="Ohm R."/>
            <person name="Pangilinan J."/>
            <person name="Park H.-J."/>
            <person name="Ramirez L."/>
            <person name="Alfaro M."/>
            <person name="Sun H."/>
            <person name="Tritt A."/>
            <person name="Yoshinaga Y."/>
            <person name="Zwiers L.-H."/>
            <person name="Turgeon B."/>
            <person name="Goodwin S."/>
            <person name="Spatafora J."/>
            <person name="Crous P."/>
            <person name="Grigoriev I."/>
        </authorList>
    </citation>
    <scope>NUCLEOTIDE SEQUENCE</scope>
    <source>
        <strain evidence="3">CBS 125425</strain>
    </source>
</reference>
<comment type="subcellular location">
    <subcellularLocation>
        <location evidence="2">Secreted</location>
        <location evidence="2">Cell wall</location>
    </subcellularLocation>
</comment>
<evidence type="ECO:0000313" key="3">
    <source>
        <dbReference type="EMBL" id="KAF2731827.1"/>
    </source>
</evidence>
<feature type="chain" id="PRO_5040535637" description="Hydrophobin" evidence="2">
    <location>
        <begin position="17"/>
        <end position="118"/>
    </location>
</feature>
<keyword evidence="2" id="KW-0964">Secreted</keyword>
<dbReference type="AlphaFoldDB" id="A0A9P4QVG1"/>
<dbReference type="Proteomes" id="UP000799444">
    <property type="component" value="Unassembled WGS sequence"/>
</dbReference>
<dbReference type="OrthoDB" id="3763335at2759"/>
<proteinExistence type="inferred from homology"/>